<accession>A0A177DQC1</accession>
<dbReference type="KEGG" id="aalt:CC77DRAFT_767255"/>
<dbReference type="SUPFAM" id="SSF52949">
    <property type="entry name" value="Macro domain-like"/>
    <property type="match status" value="1"/>
</dbReference>
<evidence type="ECO:0000313" key="3">
    <source>
        <dbReference type="Proteomes" id="UP000077248"/>
    </source>
</evidence>
<dbReference type="PANTHER" id="PTHR35596">
    <property type="entry name" value="DUF2263 DOMAIN-CONTAINING PROTEIN"/>
    <property type="match status" value="1"/>
</dbReference>
<dbReference type="EMBL" id="KV441475">
    <property type="protein sequence ID" value="OAG21975.1"/>
    <property type="molecule type" value="Genomic_DNA"/>
</dbReference>
<feature type="domain" description="Microbial-type PARG catalytic" evidence="1">
    <location>
        <begin position="59"/>
        <end position="143"/>
    </location>
</feature>
<name>A0A177DQC1_ALTAL</name>
<dbReference type="Pfam" id="PF10021">
    <property type="entry name" value="PARG_cat_microb"/>
    <property type="match status" value="1"/>
</dbReference>
<protein>
    <recommendedName>
        <fullName evidence="1">Microbial-type PARG catalytic domain-containing protein</fullName>
    </recommendedName>
</protein>
<dbReference type="InterPro" id="IPR019261">
    <property type="entry name" value="PARG_cat_microbial"/>
</dbReference>
<keyword evidence="3" id="KW-1185">Reference proteome</keyword>
<evidence type="ECO:0000313" key="2">
    <source>
        <dbReference type="EMBL" id="OAG21975.1"/>
    </source>
</evidence>
<dbReference type="AlphaFoldDB" id="A0A177DQC1"/>
<dbReference type="OMA" id="AHRDPFY"/>
<dbReference type="GeneID" id="29118715"/>
<dbReference type="NCBIfam" id="TIGR02452">
    <property type="entry name" value="TIGR02452 family protein"/>
    <property type="match status" value="1"/>
</dbReference>
<dbReference type="Proteomes" id="UP000077248">
    <property type="component" value="Unassembled WGS sequence"/>
</dbReference>
<dbReference type="InterPro" id="IPR012664">
    <property type="entry name" value="CHP02452"/>
</dbReference>
<reference evidence="2 3" key="1">
    <citation type="submission" date="2016-05" db="EMBL/GenBank/DDBJ databases">
        <title>Comparative analysis of secretome profiles of manganese(II)-oxidizing ascomycete fungi.</title>
        <authorList>
            <consortium name="DOE Joint Genome Institute"/>
            <person name="Zeiner C.A."/>
            <person name="Purvine S.O."/>
            <person name="Zink E.M."/>
            <person name="Wu S."/>
            <person name="Pasa-Tolic L."/>
            <person name="Chaput D.L."/>
            <person name="Haridas S."/>
            <person name="Grigoriev I.V."/>
            <person name="Santelli C.M."/>
            <person name="Hansel C.M."/>
        </authorList>
    </citation>
    <scope>NUCLEOTIDE SEQUENCE [LARGE SCALE GENOMIC DNA]</scope>
    <source>
        <strain evidence="2 3">SRC1lrK2f</strain>
    </source>
</reference>
<dbReference type="Gene3D" id="3.40.220.10">
    <property type="entry name" value="Leucine Aminopeptidase, subunit E, domain 1"/>
    <property type="match status" value="1"/>
</dbReference>
<dbReference type="PANTHER" id="PTHR35596:SF1">
    <property type="entry name" value="MICROBIAL-TYPE PARG CATALYTIC DOMAIN-CONTAINING PROTEIN"/>
    <property type="match status" value="1"/>
</dbReference>
<dbReference type="STRING" id="5599.A0A177DQC1"/>
<gene>
    <name evidence="2" type="ORF">CC77DRAFT_767255</name>
</gene>
<dbReference type="InterPro" id="IPR043472">
    <property type="entry name" value="Macro_dom-like"/>
</dbReference>
<sequence>MANFGARHAICEDTIARSPSIAASTTGGSLTSYFIPSQLPPLSKTSPKYPNLAPQTPPAIYNSDSFALARIIPGSGKIGVLNLASDIEPGGGWRYTLSRTQEEALCYSSTLYATLKPEWYPWPNTGKGSIAGVMSPNVVVFRDTLDNGLAELPVDQRHVVAVMTVAAPCLPAVTEGRKDFVKMEDLENLREKILLVLRMAAGEGVTRLVLGAMGCGAYRCPPRVVAKEMKMALESEEFAGWFESIAFAVYAAGPIGQKNLEVFREVFVSEVM</sequence>
<proteinExistence type="predicted"/>
<organism evidence="2 3">
    <name type="scientific">Alternaria alternata</name>
    <name type="common">Alternaria rot fungus</name>
    <name type="synonym">Torula alternata</name>
    <dbReference type="NCBI Taxonomy" id="5599"/>
    <lineage>
        <taxon>Eukaryota</taxon>
        <taxon>Fungi</taxon>
        <taxon>Dikarya</taxon>
        <taxon>Ascomycota</taxon>
        <taxon>Pezizomycotina</taxon>
        <taxon>Dothideomycetes</taxon>
        <taxon>Pleosporomycetidae</taxon>
        <taxon>Pleosporales</taxon>
        <taxon>Pleosporineae</taxon>
        <taxon>Pleosporaceae</taxon>
        <taxon>Alternaria</taxon>
        <taxon>Alternaria sect. Alternaria</taxon>
        <taxon>Alternaria alternata complex</taxon>
    </lineage>
</organism>
<dbReference type="VEuPathDB" id="FungiDB:CC77DRAFT_767255"/>
<evidence type="ECO:0000259" key="1">
    <source>
        <dbReference type="Pfam" id="PF10021"/>
    </source>
</evidence>
<dbReference type="RefSeq" id="XP_018387396.1">
    <property type="nucleotide sequence ID" value="XM_018533121.1"/>
</dbReference>